<comment type="subcellular location">
    <subcellularLocation>
        <location evidence="1">Cell outer membrane</location>
    </subcellularLocation>
</comment>
<dbReference type="RefSeq" id="WP_114348566.1">
    <property type="nucleotide sequence ID" value="NZ_QPJL01000005.1"/>
</dbReference>
<dbReference type="InterPro" id="IPR006664">
    <property type="entry name" value="OMP_bac"/>
</dbReference>
<evidence type="ECO:0000256" key="3">
    <source>
        <dbReference type="ARBA" id="ARBA00023237"/>
    </source>
</evidence>
<feature type="signal peptide" evidence="5">
    <location>
        <begin position="1"/>
        <end position="21"/>
    </location>
</feature>
<dbReference type="InterPro" id="IPR036737">
    <property type="entry name" value="OmpA-like_sf"/>
</dbReference>
<accession>A0A368Z1F7</accession>
<sequence length="227" mass="23156">MKTRIPLLLASAGLIAISACTTTDPYGNSTDAGGVGGLNRTQTGALAGAAIGGILGATRDSDKNDQGRDAARGALIGAALGGGIGAILDRQQKSLQQSLNNPNIQVVNHGSYLSVTMPESTLFATDSAAVGAQGQNDLYTIARNLQQYPDSTIQVVGHTDSTGSAAYNQDLSERRARSVAGILSAGGVAQNRLSTAGRGASQPVASNETVAGRAQNRRVQILITPTR</sequence>
<protein>
    <submittedName>
        <fullName evidence="7">Outer membrane protein OmpA-like peptidoglycan-associated protein</fullName>
    </submittedName>
</protein>
<feature type="domain" description="OmpA-like" evidence="6">
    <location>
        <begin position="110"/>
        <end position="227"/>
    </location>
</feature>
<dbReference type="Pfam" id="PF00691">
    <property type="entry name" value="OmpA"/>
    <property type="match status" value="1"/>
</dbReference>
<evidence type="ECO:0000259" key="6">
    <source>
        <dbReference type="PROSITE" id="PS51123"/>
    </source>
</evidence>
<proteinExistence type="predicted"/>
<dbReference type="EMBL" id="QPJL01000005">
    <property type="protein sequence ID" value="RCW85759.1"/>
    <property type="molecule type" value="Genomic_DNA"/>
</dbReference>
<dbReference type="InterPro" id="IPR050330">
    <property type="entry name" value="Bact_OuterMem_StrucFunc"/>
</dbReference>
<dbReference type="PRINTS" id="PR01021">
    <property type="entry name" value="OMPADOMAIN"/>
</dbReference>
<organism evidence="7 8">
    <name type="scientific">Paracoccus lutimaris</name>
    <dbReference type="NCBI Taxonomy" id="1490030"/>
    <lineage>
        <taxon>Bacteria</taxon>
        <taxon>Pseudomonadati</taxon>
        <taxon>Pseudomonadota</taxon>
        <taxon>Alphaproteobacteria</taxon>
        <taxon>Rhodobacterales</taxon>
        <taxon>Paracoccaceae</taxon>
        <taxon>Paracoccus</taxon>
    </lineage>
</organism>
<name>A0A368Z1F7_9RHOB</name>
<dbReference type="PROSITE" id="PS01068">
    <property type="entry name" value="OMPA_1"/>
    <property type="match status" value="1"/>
</dbReference>
<evidence type="ECO:0000256" key="1">
    <source>
        <dbReference type="ARBA" id="ARBA00004442"/>
    </source>
</evidence>
<keyword evidence="8" id="KW-1185">Reference proteome</keyword>
<evidence type="ECO:0000256" key="2">
    <source>
        <dbReference type="ARBA" id="ARBA00023136"/>
    </source>
</evidence>
<gene>
    <name evidence="7" type="ORF">DFP89_10525</name>
</gene>
<dbReference type="PROSITE" id="PS51123">
    <property type="entry name" value="OMPA_2"/>
    <property type="match status" value="1"/>
</dbReference>
<dbReference type="InterPro" id="IPR006665">
    <property type="entry name" value="OmpA-like"/>
</dbReference>
<keyword evidence="2 4" id="KW-0472">Membrane</keyword>
<keyword evidence="5" id="KW-0732">Signal</keyword>
<keyword evidence="3" id="KW-0998">Cell outer membrane</keyword>
<dbReference type="InterPro" id="IPR006690">
    <property type="entry name" value="OMPA-like_CS"/>
</dbReference>
<dbReference type="CDD" id="cd07185">
    <property type="entry name" value="OmpA_C-like"/>
    <property type="match status" value="1"/>
</dbReference>
<dbReference type="PROSITE" id="PS51257">
    <property type="entry name" value="PROKAR_LIPOPROTEIN"/>
    <property type="match status" value="1"/>
</dbReference>
<dbReference type="Proteomes" id="UP000253345">
    <property type="component" value="Unassembled WGS sequence"/>
</dbReference>
<evidence type="ECO:0000313" key="8">
    <source>
        <dbReference type="Proteomes" id="UP000253345"/>
    </source>
</evidence>
<feature type="chain" id="PRO_5016620380" evidence="5">
    <location>
        <begin position="22"/>
        <end position="227"/>
    </location>
</feature>
<dbReference type="OrthoDB" id="9782229at2"/>
<dbReference type="SUPFAM" id="SSF103088">
    <property type="entry name" value="OmpA-like"/>
    <property type="match status" value="1"/>
</dbReference>
<dbReference type="PANTHER" id="PTHR30329:SF21">
    <property type="entry name" value="LIPOPROTEIN YIAD-RELATED"/>
    <property type="match status" value="1"/>
</dbReference>
<dbReference type="PANTHER" id="PTHR30329">
    <property type="entry name" value="STATOR ELEMENT OF FLAGELLAR MOTOR COMPLEX"/>
    <property type="match status" value="1"/>
</dbReference>
<dbReference type="Gene3D" id="3.30.1330.60">
    <property type="entry name" value="OmpA-like domain"/>
    <property type="match status" value="1"/>
</dbReference>
<comment type="caution">
    <text evidence="7">The sequence shown here is derived from an EMBL/GenBank/DDBJ whole genome shotgun (WGS) entry which is preliminary data.</text>
</comment>
<evidence type="ECO:0000256" key="5">
    <source>
        <dbReference type="SAM" id="SignalP"/>
    </source>
</evidence>
<dbReference type="PRINTS" id="PR01023">
    <property type="entry name" value="NAFLGMOTY"/>
</dbReference>
<dbReference type="AlphaFoldDB" id="A0A368Z1F7"/>
<evidence type="ECO:0000256" key="4">
    <source>
        <dbReference type="PROSITE-ProRule" id="PRU00473"/>
    </source>
</evidence>
<evidence type="ECO:0000313" key="7">
    <source>
        <dbReference type="EMBL" id="RCW85759.1"/>
    </source>
</evidence>
<dbReference type="GO" id="GO:0009279">
    <property type="term" value="C:cell outer membrane"/>
    <property type="evidence" value="ECO:0007669"/>
    <property type="project" value="UniProtKB-SubCell"/>
</dbReference>
<reference evidence="7 8" key="1">
    <citation type="submission" date="2018-07" db="EMBL/GenBank/DDBJ databases">
        <title>Genomic Encyclopedia of Type Strains, Phase III (KMG-III): the genomes of soil and plant-associated and newly described type strains.</title>
        <authorList>
            <person name="Whitman W."/>
        </authorList>
    </citation>
    <scope>NUCLEOTIDE SEQUENCE [LARGE SCALE GENOMIC DNA]</scope>
    <source>
        <strain evidence="7 8">CECT 8525</strain>
    </source>
</reference>